<dbReference type="Pfam" id="PF00106">
    <property type="entry name" value="adh_short"/>
    <property type="match status" value="1"/>
</dbReference>
<proteinExistence type="inferred from homology"/>
<keyword evidence="2" id="KW-0521">NADP</keyword>
<dbReference type="Proteomes" id="UP001285354">
    <property type="component" value="Unassembled WGS sequence"/>
</dbReference>
<evidence type="ECO:0000313" key="4">
    <source>
        <dbReference type="EMBL" id="KAK2625622.1"/>
    </source>
</evidence>
<evidence type="ECO:0000256" key="2">
    <source>
        <dbReference type="ARBA" id="ARBA00022857"/>
    </source>
</evidence>
<protein>
    <submittedName>
        <fullName evidence="4">Uncharacterized protein</fullName>
    </submittedName>
</protein>
<dbReference type="Gene3D" id="3.40.50.720">
    <property type="entry name" value="NAD(P)-binding Rossmann-like Domain"/>
    <property type="match status" value="1"/>
</dbReference>
<reference evidence="4" key="1">
    <citation type="submission" date="2023-06" db="EMBL/GenBank/DDBJ databases">
        <title>Draft genome of Marssonina rosae.</title>
        <authorList>
            <person name="Cheng Q."/>
        </authorList>
    </citation>
    <scope>NUCLEOTIDE SEQUENCE</scope>
    <source>
        <strain evidence="4">R4</strain>
    </source>
</reference>
<accession>A0AAD9WBN0</accession>
<dbReference type="AlphaFoldDB" id="A0AAD9WBN0"/>
<dbReference type="InterPro" id="IPR020904">
    <property type="entry name" value="Sc_DH/Rdtase_CS"/>
</dbReference>
<dbReference type="InterPro" id="IPR036291">
    <property type="entry name" value="NAD(P)-bd_dom_sf"/>
</dbReference>
<keyword evidence="5" id="KW-1185">Reference proteome</keyword>
<dbReference type="PANTHER" id="PTHR43669:SF11">
    <property type="entry name" value="SHORT-CHAIN DEHYDROGENASE_OXIDOREDUCTASE"/>
    <property type="match status" value="1"/>
</dbReference>
<evidence type="ECO:0000256" key="3">
    <source>
        <dbReference type="ARBA" id="ARBA00023002"/>
    </source>
</evidence>
<sequence>MSAEFPYKTALVLGATSGIGLALAERLVENGSHVIAVGRRKENLSSLRERHGRDQVSISPFDMTDLAGIPAFADSSLTRPPESSRATPSLDSVVLNAGIQRRLDFTHPPSVDLAQVGTELTTNYLSPIHLVTAFLPHLQRQSTPTSLIFTTSGLALVPILRCPNYGASKAALHHLILCLREQLQAGGSGVKVIEVLPPAVQTELHDRKHQPDIKEGGSIGMPLDEFTDEIWRGLCEGKTDVPVGMAKQSYEGWEMQRQGVFRGMLQKGLGVL</sequence>
<dbReference type="PANTHER" id="PTHR43669">
    <property type="entry name" value="5-KETO-D-GLUCONATE 5-REDUCTASE"/>
    <property type="match status" value="1"/>
</dbReference>
<dbReference type="SUPFAM" id="SSF51735">
    <property type="entry name" value="NAD(P)-binding Rossmann-fold domains"/>
    <property type="match status" value="1"/>
</dbReference>
<keyword evidence="3" id="KW-0560">Oxidoreductase</keyword>
<dbReference type="InterPro" id="IPR002347">
    <property type="entry name" value="SDR_fam"/>
</dbReference>
<dbReference type="GO" id="GO:0016491">
    <property type="term" value="F:oxidoreductase activity"/>
    <property type="evidence" value="ECO:0007669"/>
    <property type="project" value="UniProtKB-KW"/>
</dbReference>
<comment type="similarity">
    <text evidence="1">Belongs to the short-chain dehydrogenases/reductases (SDR) family.</text>
</comment>
<evidence type="ECO:0000256" key="1">
    <source>
        <dbReference type="ARBA" id="ARBA00006484"/>
    </source>
</evidence>
<gene>
    <name evidence="4" type="ORF">QTJ16_004934</name>
</gene>
<dbReference type="PROSITE" id="PS00061">
    <property type="entry name" value="ADH_SHORT"/>
    <property type="match status" value="1"/>
</dbReference>
<dbReference type="EMBL" id="JAUBYV010000007">
    <property type="protein sequence ID" value="KAK2625622.1"/>
    <property type="molecule type" value="Genomic_DNA"/>
</dbReference>
<evidence type="ECO:0000313" key="5">
    <source>
        <dbReference type="Proteomes" id="UP001285354"/>
    </source>
</evidence>
<dbReference type="PRINTS" id="PR00081">
    <property type="entry name" value="GDHRDH"/>
</dbReference>
<organism evidence="4 5">
    <name type="scientific">Diplocarpon rosae</name>
    <dbReference type="NCBI Taxonomy" id="946125"/>
    <lineage>
        <taxon>Eukaryota</taxon>
        <taxon>Fungi</taxon>
        <taxon>Dikarya</taxon>
        <taxon>Ascomycota</taxon>
        <taxon>Pezizomycotina</taxon>
        <taxon>Leotiomycetes</taxon>
        <taxon>Helotiales</taxon>
        <taxon>Drepanopezizaceae</taxon>
        <taxon>Diplocarpon</taxon>
    </lineage>
</organism>
<name>A0AAD9WBN0_9HELO</name>
<comment type="caution">
    <text evidence="4">The sequence shown here is derived from an EMBL/GenBank/DDBJ whole genome shotgun (WGS) entry which is preliminary data.</text>
</comment>